<dbReference type="Proteomes" id="UP000196027">
    <property type="component" value="Chromosome"/>
</dbReference>
<dbReference type="OrthoDB" id="5574123at2"/>
<sequence length="104" mass="11080">MKLLKRTSLAIMLGCTLLSSGLQASGSFSGGSASGLQNTYTLGKSVFHRKLVCSSCPLAGQELNRDSANKLIHQVEGSASVQQVLSGKERKAVIHYIQKRFPTG</sequence>
<dbReference type="RefSeq" id="WP_087459687.1">
    <property type="nucleotide sequence ID" value="NZ_CP021425.1"/>
</dbReference>
<evidence type="ECO:0000313" key="3">
    <source>
        <dbReference type="Proteomes" id="UP000196027"/>
    </source>
</evidence>
<accession>A0A1Y0I204</accession>
<proteinExistence type="predicted"/>
<evidence type="ECO:0000256" key="1">
    <source>
        <dbReference type="SAM" id="SignalP"/>
    </source>
</evidence>
<reference evidence="2 3" key="1">
    <citation type="submission" date="2017-05" db="EMBL/GenBank/DDBJ databases">
        <title>Genomic insights into alkan degradation activity of Oleiphilus messinensis.</title>
        <authorList>
            <person name="Kozyavkin S.A."/>
            <person name="Slesarev A.I."/>
            <person name="Golyshin P.N."/>
            <person name="Korzhenkov A."/>
            <person name="Golyshina O.N."/>
            <person name="Toshchakov S.V."/>
        </authorList>
    </citation>
    <scope>NUCLEOTIDE SEQUENCE [LARGE SCALE GENOMIC DNA]</scope>
    <source>
        <strain evidence="2 3">ME102</strain>
    </source>
</reference>
<keyword evidence="1" id="KW-0732">Signal</keyword>
<dbReference type="KEGG" id="ome:OLMES_0388"/>
<name>A0A1Y0I204_9GAMM</name>
<evidence type="ECO:0000313" key="2">
    <source>
        <dbReference type="EMBL" id="ARU54492.1"/>
    </source>
</evidence>
<feature type="chain" id="PRO_5012914476" description="Cytochrome c domain-containing protein" evidence="1">
    <location>
        <begin position="25"/>
        <end position="104"/>
    </location>
</feature>
<organism evidence="2 3">
    <name type="scientific">Oleiphilus messinensis</name>
    <dbReference type="NCBI Taxonomy" id="141451"/>
    <lineage>
        <taxon>Bacteria</taxon>
        <taxon>Pseudomonadati</taxon>
        <taxon>Pseudomonadota</taxon>
        <taxon>Gammaproteobacteria</taxon>
        <taxon>Oceanospirillales</taxon>
        <taxon>Oleiphilaceae</taxon>
        <taxon>Oleiphilus</taxon>
    </lineage>
</organism>
<gene>
    <name evidence="2" type="ORF">OLMES_0388</name>
</gene>
<evidence type="ECO:0008006" key="4">
    <source>
        <dbReference type="Google" id="ProtNLM"/>
    </source>
</evidence>
<protein>
    <recommendedName>
        <fullName evidence="4">Cytochrome c domain-containing protein</fullName>
    </recommendedName>
</protein>
<dbReference type="EMBL" id="CP021425">
    <property type="protein sequence ID" value="ARU54492.1"/>
    <property type="molecule type" value="Genomic_DNA"/>
</dbReference>
<feature type="signal peptide" evidence="1">
    <location>
        <begin position="1"/>
        <end position="24"/>
    </location>
</feature>
<dbReference type="AlphaFoldDB" id="A0A1Y0I204"/>
<keyword evidence="3" id="KW-1185">Reference proteome</keyword>